<dbReference type="Proteomes" id="UP001324185">
    <property type="component" value="Chromosome"/>
</dbReference>
<feature type="transmembrane region" description="Helical" evidence="5">
    <location>
        <begin position="40"/>
        <end position="60"/>
    </location>
</feature>
<dbReference type="PANTHER" id="PTHR12714">
    <property type="entry name" value="PROTEIN-S ISOPRENYLCYSTEINE O-METHYLTRANSFERASE"/>
    <property type="match status" value="1"/>
</dbReference>
<dbReference type="EC" id="2.1.1.334" evidence="6"/>
<evidence type="ECO:0000313" key="6">
    <source>
        <dbReference type="EMBL" id="WQG85530.1"/>
    </source>
</evidence>
<keyword evidence="6" id="KW-0808">Transferase</keyword>
<evidence type="ECO:0000256" key="4">
    <source>
        <dbReference type="ARBA" id="ARBA00023136"/>
    </source>
</evidence>
<comment type="subcellular location">
    <subcellularLocation>
        <location evidence="1">Endomembrane system</location>
        <topology evidence="1">Multi-pass membrane protein</topology>
    </subcellularLocation>
</comment>
<feature type="transmembrane region" description="Helical" evidence="5">
    <location>
        <begin position="12"/>
        <end position="34"/>
    </location>
</feature>
<dbReference type="PANTHER" id="PTHR12714:SF24">
    <property type="entry name" value="SLR1182 PROTEIN"/>
    <property type="match status" value="1"/>
</dbReference>
<dbReference type="InterPro" id="IPR007318">
    <property type="entry name" value="Phopholipid_MeTrfase"/>
</dbReference>
<evidence type="ECO:0000256" key="5">
    <source>
        <dbReference type="SAM" id="Phobius"/>
    </source>
</evidence>
<organism evidence="6 7">
    <name type="scientific">Kangiella aquimarina</name>
    <dbReference type="NCBI Taxonomy" id="261965"/>
    <lineage>
        <taxon>Bacteria</taxon>
        <taxon>Pseudomonadati</taxon>
        <taxon>Pseudomonadota</taxon>
        <taxon>Gammaproteobacteria</taxon>
        <taxon>Kangiellales</taxon>
        <taxon>Kangiellaceae</taxon>
        <taxon>Kangiella</taxon>
    </lineage>
</organism>
<dbReference type="GO" id="GO:0032259">
    <property type="term" value="P:methylation"/>
    <property type="evidence" value="ECO:0007669"/>
    <property type="project" value="UniProtKB-KW"/>
</dbReference>
<proteinExistence type="predicted"/>
<dbReference type="Pfam" id="PF04191">
    <property type="entry name" value="PEMT"/>
    <property type="match status" value="1"/>
</dbReference>
<name>A0ABZ0X4T1_9GAMM</name>
<dbReference type="RefSeq" id="WP_018623517.1">
    <property type="nucleotide sequence ID" value="NZ_CP140158.1"/>
</dbReference>
<keyword evidence="6" id="KW-0489">Methyltransferase</keyword>
<evidence type="ECO:0000256" key="2">
    <source>
        <dbReference type="ARBA" id="ARBA00022692"/>
    </source>
</evidence>
<keyword evidence="3 5" id="KW-1133">Transmembrane helix</keyword>
<keyword evidence="4 5" id="KW-0472">Membrane</keyword>
<feature type="transmembrane region" description="Helical" evidence="5">
    <location>
        <begin position="92"/>
        <end position="115"/>
    </location>
</feature>
<evidence type="ECO:0000256" key="3">
    <source>
        <dbReference type="ARBA" id="ARBA00022989"/>
    </source>
</evidence>
<dbReference type="EMBL" id="CP140158">
    <property type="protein sequence ID" value="WQG85530.1"/>
    <property type="molecule type" value="Genomic_DNA"/>
</dbReference>
<protein>
    <submittedName>
        <fullName evidence="6">Isoprenylcysteine carboxylmethyltransferase family protein</fullName>
        <ecNumber evidence="6">2.1.1.100</ecNumber>
        <ecNumber evidence="6">2.1.1.334</ecNumber>
    </submittedName>
</protein>
<sequence>MHALELKIPPIIVLFLFALLMWVTQYLFSILPYTFVGKDFFAWTLYCLGALCSLLGVYQFRKVQTTVDPRFPEQTSSLVRSGIYRFSRNPMYLGFLFILIGWAIQLADVLLLLFLPSFIAYMNRFQIIPEERYLAAKFGSDFNDYQLKVRRWL</sequence>
<keyword evidence="7" id="KW-1185">Reference proteome</keyword>
<keyword evidence="2 5" id="KW-0812">Transmembrane</keyword>
<gene>
    <name evidence="6" type="ORF">SR900_01295</name>
</gene>
<dbReference type="EC" id="2.1.1.100" evidence="6"/>
<evidence type="ECO:0000313" key="7">
    <source>
        <dbReference type="Proteomes" id="UP001324185"/>
    </source>
</evidence>
<accession>A0ABZ0X4T1</accession>
<reference evidence="6 7" key="1">
    <citation type="submission" date="2023-11" db="EMBL/GenBank/DDBJ databases">
        <title>MicrobeMod: A computational toolkit for identifying prokaryotic methylation and restriction-modification with nanopore sequencing.</title>
        <authorList>
            <person name="Crits-Christoph A."/>
            <person name="Kang S.C."/>
            <person name="Lee H."/>
            <person name="Ostrov N."/>
        </authorList>
    </citation>
    <scope>NUCLEOTIDE SEQUENCE [LARGE SCALE GENOMIC DNA]</scope>
    <source>
        <strain evidence="6 7">DSMZ 16071</strain>
    </source>
</reference>
<dbReference type="Gene3D" id="1.20.120.1630">
    <property type="match status" value="1"/>
</dbReference>
<evidence type="ECO:0000256" key="1">
    <source>
        <dbReference type="ARBA" id="ARBA00004127"/>
    </source>
</evidence>
<dbReference type="GO" id="GO:0004671">
    <property type="term" value="F:protein C-terminal S-isoprenylcysteine carboxyl O-methyltransferase activity"/>
    <property type="evidence" value="ECO:0007669"/>
    <property type="project" value="UniProtKB-EC"/>
</dbReference>